<comment type="caution">
    <text evidence="1">The sequence shown here is derived from an EMBL/GenBank/DDBJ whole genome shotgun (WGS) entry which is preliminary data.</text>
</comment>
<dbReference type="AlphaFoldDB" id="A0A438CLB2"/>
<gene>
    <name evidence="1" type="ORF">CK203_092073</name>
</gene>
<reference evidence="1 2" key="1">
    <citation type="journal article" date="2018" name="PLoS Genet.">
        <title>Population sequencing reveals clonal diversity and ancestral inbreeding in the grapevine cultivar Chardonnay.</title>
        <authorList>
            <person name="Roach M.J."/>
            <person name="Johnson D.L."/>
            <person name="Bohlmann J."/>
            <person name="van Vuuren H.J."/>
            <person name="Jones S.J."/>
            <person name="Pretorius I.S."/>
            <person name="Schmidt S.A."/>
            <person name="Borneman A.R."/>
        </authorList>
    </citation>
    <scope>NUCLEOTIDE SEQUENCE [LARGE SCALE GENOMIC DNA]</scope>
    <source>
        <strain evidence="2">cv. Chardonnay</strain>
        <tissue evidence="1">Leaf</tissue>
    </source>
</reference>
<proteinExistence type="predicted"/>
<protein>
    <submittedName>
        <fullName evidence="1">Uncharacterized protein</fullName>
    </submittedName>
</protein>
<dbReference type="Proteomes" id="UP000288805">
    <property type="component" value="Unassembled WGS sequence"/>
</dbReference>
<dbReference type="EMBL" id="QGNW01002182">
    <property type="protein sequence ID" value="RVW24002.1"/>
    <property type="molecule type" value="Genomic_DNA"/>
</dbReference>
<accession>A0A438CLB2</accession>
<evidence type="ECO:0000313" key="1">
    <source>
        <dbReference type="EMBL" id="RVW24002.1"/>
    </source>
</evidence>
<sequence>MMKNDQRKLIPRRLTTRCYFWMVIELEDQEKTTFMCLFGTVPTRGCLSAYAMLLPPFRDACLASSVIW</sequence>
<evidence type="ECO:0000313" key="2">
    <source>
        <dbReference type="Proteomes" id="UP000288805"/>
    </source>
</evidence>
<organism evidence="1 2">
    <name type="scientific">Vitis vinifera</name>
    <name type="common">Grape</name>
    <dbReference type="NCBI Taxonomy" id="29760"/>
    <lineage>
        <taxon>Eukaryota</taxon>
        <taxon>Viridiplantae</taxon>
        <taxon>Streptophyta</taxon>
        <taxon>Embryophyta</taxon>
        <taxon>Tracheophyta</taxon>
        <taxon>Spermatophyta</taxon>
        <taxon>Magnoliopsida</taxon>
        <taxon>eudicotyledons</taxon>
        <taxon>Gunneridae</taxon>
        <taxon>Pentapetalae</taxon>
        <taxon>rosids</taxon>
        <taxon>Vitales</taxon>
        <taxon>Vitaceae</taxon>
        <taxon>Viteae</taxon>
        <taxon>Vitis</taxon>
    </lineage>
</organism>
<name>A0A438CLB2_VITVI</name>